<evidence type="ECO:0008006" key="3">
    <source>
        <dbReference type="Google" id="ProtNLM"/>
    </source>
</evidence>
<accession>A0A417YYY1</accession>
<dbReference type="InterPro" id="IPR025544">
    <property type="entry name" value="YhzD"/>
</dbReference>
<proteinExistence type="predicted"/>
<dbReference type="EMBL" id="QWEG01000001">
    <property type="protein sequence ID" value="RHW43120.1"/>
    <property type="molecule type" value="Genomic_DNA"/>
</dbReference>
<comment type="caution">
    <text evidence="1">The sequence shown here is derived from an EMBL/GenBank/DDBJ whole genome shotgun (WGS) entry which is preliminary data.</text>
</comment>
<organism evidence="1 2">
    <name type="scientific">Neobacillus notoginsengisoli</name>
    <dbReference type="NCBI Taxonomy" id="1578198"/>
    <lineage>
        <taxon>Bacteria</taxon>
        <taxon>Bacillati</taxon>
        <taxon>Bacillota</taxon>
        <taxon>Bacilli</taxon>
        <taxon>Bacillales</taxon>
        <taxon>Bacillaceae</taxon>
        <taxon>Neobacillus</taxon>
    </lineage>
</organism>
<dbReference type="OrthoDB" id="2355652at2"/>
<evidence type="ECO:0000313" key="2">
    <source>
        <dbReference type="Proteomes" id="UP000284416"/>
    </source>
</evidence>
<reference evidence="1 2" key="1">
    <citation type="journal article" date="2017" name="Int. J. Syst. Evol. Microbiol.">
        <title>Bacillus notoginsengisoli sp. nov., a novel bacterium isolated from the rhizosphere of Panax notoginseng.</title>
        <authorList>
            <person name="Zhang M.Y."/>
            <person name="Cheng J."/>
            <person name="Cai Y."/>
            <person name="Zhang T.Y."/>
            <person name="Wu Y.Y."/>
            <person name="Manikprabhu D."/>
            <person name="Li W.J."/>
            <person name="Zhang Y.X."/>
        </authorList>
    </citation>
    <scope>NUCLEOTIDE SEQUENCE [LARGE SCALE GENOMIC DNA]</scope>
    <source>
        <strain evidence="1 2">JCM 30743</strain>
    </source>
</reference>
<protein>
    <recommendedName>
        <fullName evidence="3">YhzD-like protein</fullName>
    </recommendedName>
</protein>
<sequence length="61" mass="6909">MKTYKLTAFEQDGNKLLDESFQAENDDAAQEIGRKVLEEKGLLEKAHRCTSPDGKLLLFHS</sequence>
<keyword evidence="2" id="KW-1185">Reference proteome</keyword>
<dbReference type="AlphaFoldDB" id="A0A417YYY1"/>
<evidence type="ECO:0000313" key="1">
    <source>
        <dbReference type="EMBL" id="RHW43120.1"/>
    </source>
</evidence>
<name>A0A417YYY1_9BACI</name>
<dbReference type="Pfam" id="PF14120">
    <property type="entry name" value="YhzD"/>
    <property type="match status" value="1"/>
</dbReference>
<dbReference type="RefSeq" id="WP_118918728.1">
    <property type="nucleotide sequence ID" value="NZ_QWEG01000001.1"/>
</dbReference>
<dbReference type="Proteomes" id="UP000284416">
    <property type="component" value="Unassembled WGS sequence"/>
</dbReference>
<gene>
    <name evidence="1" type="ORF">D1B31_00110</name>
</gene>